<dbReference type="GO" id="GO:0042373">
    <property type="term" value="P:vitamin K metabolic process"/>
    <property type="evidence" value="ECO:0007669"/>
    <property type="project" value="InterPro"/>
</dbReference>
<dbReference type="GO" id="GO:0047057">
    <property type="term" value="F:vitamin-K-epoxide reductase (warfarin-sensitive) activity"/>
    <property type="evidence" value="ECO:0007669"/>
    <property type="project" value="UniProtKB-EC"/>
</dbReference>
<dbReference type="EC" id="1.17.4.4" evidence="3"/>
<feature type="transmembrane region" description="Helical" evidence="12">
    <location>
        <begin position="212"/>
        <end position="231"/>
    </location>
</feature>
<dbReference type="InterPro" id="IPR012932">
    <property type="entry name" value="VKOR"/>
</dbReference>
<keyword evidence="10" id="KW-1015">Disulfide bond</keyword>
<name>A0A023ELA1_AEDAL</name>
<evidence type="ECO:0000256" key="3">
    <source>
        <dbReference type="ARBA" id="ARBA00012278"/>
    </source>
</evidence>
<dbReference type="Gene3D" id="1.20.1440.130">
    <property type="entry name" value="VKOR domain"/>
    <property type="match status" value="1"/>
</dbReference>
<dbReference type="Pfam" id="PF07884">
    <property type="entry name" value="VKOR"/>
    <property type="match status" value="1"/>
</dbReference>
<reference evidence="14" key="1">
    <citation type="journal article" date="2014" name="PLoS Negl. Trop. Dis.">
        <title>Identification and characterization of seminal fluid proteins in the Asian tiger mosquito, Aedes albopictus.</title>
        <authorList>
            <person name="Boes K.E."/>
            <person name="Ribeiro J.M."/>
            <person name="Wong A."/>
            <person name="Harrington L.C."/>
            <person name="Wolfner M.F."/>
            <person name="Sirot L.K."/>
        </authorList>
    </citation>
    <scope>NUCLEOTIDE SEQUENCE</scope>
    <source>
        <tissue evidence="14">Reproductive organs</tissue>
    </source>
</reference>
<keyword evidence="9 12" id="KW-0472">Membrane</keyword>
<feature type="transmembrane region" description="Helical" evidence="12">
    <location>
        <begin position="189"/>
        <end position="206"/>
    </location>
</feature>
<dbReference type="GO" id="GO:0048038">
    <property type="term" value="F:quinone binding"/>
    <property type="evidence" value="ECO:0007669"/>
    <property type="project" value="UniProtKB-KW"/>
</dbReference>
<dbReference type="SMART" id="SM00756">
    <property type="entry name" value="VKc"/>
    <property type="match status" value="1"/>
</dbReference>
<dbReference type="EMBL" id="GAPW01003602">
    <property type="protein sequence ID" value="JAC09996.1"/>
    <property type="molecule type" value="mRNA"/>
</dbReference>
<comment type="similarity">
    <text evidence="2">Belongs to the VKOR family.</text>
</comment>
<feature type="transmembrane region" description="Helical" evidence="12">
    <location>
        <begin position="43"/>
        <end position="67"/>
    </location>
</feature>
<evidence type="ECO:0000256" key="5">
    <source>
        <dbReference type="ARBA" id="ARBA00022719"/>
    </source>
</evidence>
<evidence type="ECO:0000259" key="13">
    <source>
        <dbReference type="SMART" id="SM00756"/>
    </source>
</evidence>
<sequence length="251" mass="27576">ATSLRLVGAFDCSLPLPFVRSGVAYHLRCALGNFVRRYVLRSLLSAGSSSSTPFTCSTICISLSGIFSKNSKVRAMSSSSSSSNCKYSCTAGLVGLSFAGFLLSLYTSYVEIRAERDHSYEAMCDISERISCTKVFTSPYGRGFGLVGPLLGHDSPLNIPNGFFGIFYYFLVAGLSFSNNIRITRLTTYLIGLSNVLSLYLAYLLYFVLEDLCVVCVSTYAVNFISLILAVQKGQILVREDQVMRVMQKDR</sequence>
<evidence type="ECO:0000256" key="8">
    <source>
        <dbReference type="ARBA" id="ARBA00023002"/>
    </source>
</evidence>
<protein>
    <recommendedName>
        <fullName evidence="3">vitamin-K-epoxide reductase (warfarin-sensitive)</fullName>
        <ecNumber evidence="3">1.17.4.4</ecNumber>
    </recommendedName>
</protein>
<evidence type="ECO:0000256" key="11">
    <source>
        <dbReference type="ARBA" id="ARBA00023284"/>
    </source>
</evidence>
<evidence type="ECO:0000256" key="12">
    <source>
        <dbReference type="SAM" id="Phobius"/>
    </source>
</evidence>
<keyword evidence="5" id="KW-0874">Quinone</keyword>
<keyword evidence="6" id="KW-0256">Endoplasmic reticulum</keyword>
<organism evidence="14">
    <name type="scientific">Aedes albopictus</name>
    <name type="common">Asian tiger mosquito</name>
    <name type="synonym">Stegomyia albopicta</name>
    <dbReference type="NCBI Taxonomy" id="7160"/>
    <lineage>
        <taxon>Eukaryota</taxon>
        <taxon>Metazoa</taxon>
        <taxon>Ecdysozoa</taxon>
        <taxon>Arthropoda</taxon>
        <taxon>Hexapoda</taxon>
        <taxon>Insecta</taxon>
        <taxon>Pterygota</taxon>
        <taxon>Neoptera</taxon>
        <taxon>Endopterygota</taxon>
        <taxon>Diptera</taxon>
        <taxon>Nematocera</taxon>
        <taxon>Culicoidea</taxon>
        <taxon>Culicidae</taxon>
        <taxon>Culicinae</taxon>
        <taxon>Aedini</taxon>
        <taxon>Aedes</taxon>
        <taxon>Stegomyia</taxon>
    </lineage>
</organism>
<evidence type="ECO:0000256" key="4">
    <source>
        <dbReference type="ARBA" id="ARBA00022692"/>
    </source>
</evidence>
<keyword evidence="11" id="KW-0676">Redox-active center</keyword>
<feature type="non-terminal residue" evidence="14">
    <location>
        <position position="1"/>
    </location>
</feature>
<dbReference type="PANTHER" id="PTHR14519">
    <property type="entry name" value="VITAMIN K EPOXIDE REDUCTASE COMPLEX, SUBUNIT 1"/>
    <property type="match status" value="1"/>
</dbReference>
<keyword evidence="7 12" id="KW-1133">Transmembrane helix</keyword>
<dbReference type="InterPro" id="IPR038354">
    <property type="entry name" value="VKOR_sf"/>
</dbReference>
<keyword evidence="8" id="KW-0560">Oxidoreductase</keyword>
<evidence type="ECO:0000256" key="9">
    <source>
        <dbReference type="ARBA" id="ARBA00023136"/>
    </source>
</evidence>
<feature type="domain" description="Vitamin K epoxide reductase" evidence="13">
    <location>
        <begin position="86"/>
        <end position="234"/>
    </location>
</feature>
<comment type="subcellular location">
    <subcellularLocation>
        <location evidence="1">Endoplasmic reticulum membrane</location>
        <topology evidence="1">Multi-pass membrane protein</topology>
    </subcellularLocation>
</comment>
<feature type="transmembrane region" description="Helical" evidence="12">
    <location>
        <begin position="87"/>
        <end position="109"/>
    </location>
</feature>
<dbReference type="InterPro" id="IPR042406">
    <property type="entry name" value="VKORC1/VKORC1L1"/>
</dbReference>
<dbReference type="VEuPathDB" id="VectorBase:AALF025862"/>
<evidence type="ECO:0000256" key="7">
    <source>
        <dbReference type="ARBA" id="ARBA00022989"/>
    </source>
</evidence>
<dbReference type="CDD" id="cd12917">
    <property type="entry name" value="VKOR_euk"/>
    <property type="match status" value="1"/>
</dbReference>
<evidence type="ECO:0000256" key="2">
    <source>
        <dbReference type="ARBA" id="ARBA00006214"/>
    </source>
</evidence>
<evidence type="ECO:0000313" key="14">
    <source>
        <dbReference type="EMBL" id="JAC09996.1"/>
    </source>
</evidence>
<evidence type="ECO:0000256" key="10">
    <source>
        <dbReference type="ARBA" id="ARBA00023157"/>
    </source>
</evidence>
<evidence type="ECO:0000256" key="6">
    <source>
        <dbReference type="ARBA" id="ARBA00022824"/>
    </source>
</evidence>
<proteinExistence type="evidence at transcript level"/>
<evidence type="ECO:0000256" key="1">
    <source>
        <dbReference type="ARBA" id="ARBA00004477"/>
    </source>
</evidence>
<dbReference type="AlphaFoldDB" id="A0A023ELA1"/>
<dbReference type="VEuPathDB" id="VectorBase:AALC636_037774"/>
<keyword evidence="4 12" id="KW-0812">Transmembrane</keyword>
<accession>A0A023ELA1</accession>
<dbReference type="GO" id="GO:0005789">
    <property type="term" value="C:endoplasmic reticulum membrane"/>
    <property type="evidence" value="ECO:0007669"/>
    <property type="project" value="UniProtKB-SubCell"/>
</dbReference>
<dbReference type="VEuPathDB" id="VectorBase:AALFPA_074692"/>
<feature type="transmembrane region" description="Helical" evidence="12">
    <location>
        <begin position="159"/>
        <end position="177"/>
    </location>
</feature>
<dbReference type="PANTHER" id="PTHR14519:SF8">
    <property type="entry name" value="VITAMIN K EPOXIDE REDUCTASE COMPLEX SUBUNIT 1"/>
    <property type="match status" value="1"/>
</dbReference>